<keyword evidence="1" id="KW-0472">Membrane</keyword>
<keyword evidence="3" id="KW-1185">Reference proteome</keyword>
<name>A0A6I6DK09_9FIRM</name>
<evidence type="ECO:0000256" key="1">
    <source>
        <dbReference type="SAM" id="Phobius"/>
    </source>
</evidence>
<evidence type="ECO:0000313" key="3">
    <source>
        <dbReference type="Proteomes" id="UP000426444"/>
    </source>
</evidence>
<keyword evidence="1" id="KW-0812">Transmembrane</keyword>
<gene>
    <name evidence="2" type="ORF">SYNTR_1421</name>
</gene>
<dbReference type="EMBL" id="CP046457">
    <property type="protein sequence ID" value="QGU00015.1"/>
    <property type="molecule type" value="Genomic_DNA"/>
</dbReference>
<protein>
    <submittedName>
        <fullName evidence="2">Uncharacterized protein</fullName>
    </submittedName>
</protein>
<dbReference type="Proteomes" id="UP000426444">
    <property type="component" value="Chromosome"/>
</dbReference>
<reference evidence="3" key="1">
    <citation type="journal article" date="2019" name="Microbiology">
        <title>Complete Genome Sequence of an Uncultured Bacterium of the Candidate Phylum Bipolaricaulota.</title>
        <authorList>
            <person name="Kadnikov V.V."/>
            <person name="Mardanov A.V."/>
            <person name="Beletsky A.V."/>
            <person name="Frank Y.A."/>
            <person name="Karnachuk O.V."/>
            <person name="Ravin N.V."/>
        </authorList>
    </citation>
    <scope>NUCLEOTIDE SEQUENCE [LARGE SCALE GENOMIC DNA]</scope>
</reference>
<accession>A0A6I6DK09</accession>
<feature type="transmembrane region" description="Helical" evidence="1">
    <location>
        <begin position="6"/>
        <end position="32"/>
    </location>
</feature>
<sequence length="33" mass="3696">MVPIWFASFIVFALSIILSSFFGFKAFIAVVII</sequence>
<dbReference type="KEGG" id="salq:SYNTR_1421"/>
<keyword evidence="1" id="KW-1133">Transmembrane helix</keyword>
<dbReference type="AlphaFoldDB" id="A0A6I6DK09"/>
<organism evidence="2 3">
    <name type="scientific">Candidatus Syntrophocurvum alkaliphilum</name>
    <dbReference type="NCBI Taxonomy" id="2293317"/>
    <lineage>
        <taxon>Bacteria</taxon>
        <taxon>Bacillati</taxon>
        <taxon>Bacillota</taxon>
        <taxon>Clostridia</taxon>
        <taxon>Eubacteriales</taxon>
        <taxon>Syntrophomonadaceae</taxon>
        <taxon>Candidatus Syntrophocurvum</taxon>
    </lineage>
</organism>
<evidence type="ECO:0000313" key="2">
    <source>
        <dbReference type="EMBL" id="QGU00015.1"/>
    </source>
</evidence>
<proteinExistence type="predicted"/>